<keyword evidence="2" id="KW-1185">Reference proteome</keyword>
<evidence type="ECO:0000313" key="2">
    <source>
        <dbReference type="Proteomes" id="UP000027616"/>
    </source>
</evidence>
<dbReference type="InterPro" id="IPR011855">
    <property type="entry name" value="Phgtail_TP901_1"/>
</dbReference>
<protein>
    <submittedName>
        <fullName evidence="1">Uncharacterized protein</fullName>
    </submittedName>
</protein>
<evidence type="ECO:0000313" key="1">
    <source>
        <dbReference type="EMBL" id="CDN30623.1"/>
    </source>
</evidence>
<sequence>MEKQVIQGEDIILLVDDKTTLHATTHTLKVDLELKELRTKDTNGKEKSPGDISWSVDGDGLVVIDDEIEDAHSAEDVLGIVLAKKLVDVVIKSPKTGVLKTYTGKAFITSFSLGAPAGDNATYSYSLTGSGNLTPKP</sequence>
<dbReference type="OrthoDB" id="1093751at2"/>
<accession>A0A060R9Z3</accession>
<name>A0A060R9Z3_9BACT</name>
<organism evidence="1 2">
    <name type="scientific">Mucinivorans hirudinis</name>
    <dbReference type="NCBI Taxonomy" id="1433126"/>
    <lineage>
        <taxon>Bacteria</taxon>
        <taxon>Pseudomonadati</taxon>
        <taxon>Bacteroidota</taxon>
        <taxon>Bacteroidia</taxon>
        <taxon>Bacteroidales</taxon>
        <taxon>Rikenellaceae</taxon>
        <taxon>Mucinivorans</taxon>
    </lineage>
</organism>
<dbReference type="KEGG" id="rbc:BN938_0518"/>
<dbReference type="NCBIfam" id="TIGR02126">
    <property type="entry name" value="phgtail_TP901_1"/>
    <property type="match status" value="1"/>
</dbReference>
<proteinExistence type="predicted"/>
<dbReference type="STRING" id="1433126.BN938_0518"/>
<dbReference type="Proteomes" id="UP000027616">
    <property type="component" value="Chromosome I"/>
</dbReference>
<dbReference type="EMBL" id="HG934468">
    <property type="protein sequence ID" value="CDN30623.1"/>
    <property type="molecule type" value="Genomic_DNA"/>
</dbReference>
<gene>
    <name evidence="1" type="ORF">BN938_0518</name>
</gene>
<dbReference type="AlphaFoldDB" id="A0A060R9Z3"/>
<dbReference type="HOGENOM" id="CLU_140330_0_0_10"/>
<reference evidence="1 2" key="1">
    <citation type="journal article" date="2015" name="Genome Announc.">
        <title>Complete Genome Sequence of the Novel Leech Symbiont Mucinivorans hirudinis M3T.</title>
        <authorList>
            <person name="Nelson M.C."/>
            <person name="Bomar L."/>
            <person name="Graf J."/>
        </authorList>
    </citation>
    <scope>NUCLEOTIDE SEQUENCE [LARGE SCALE GENOMIC DNA]</scope>
    <source>
        <strain evidence="2">M3</strain>
    </source>
</reference>
<dbReference type="Pfam" id="PF06199">
    <property type="entry name" value="Phage_tail_2"/>
    <property type="match status" value="1"/>
</dbReference>